<keyword evidence="2" id="KW-0732">Signal</keyword>
<protein>
    <submittedName>
        <fullName evidence="4">Uncharacterized protein LOC116413538</fullName>
    </submittedName>
</protein>
<dbReference type="RefSeq" id="XP_031769196.2">
    <property type="nucleotide sequence ID" value="XM_031913336.2"/>
</dbReference>
<name>A0A6J3C9Y5_GALME</name>
<reference evidence="4" key="1">
    <citation type="submission" date="2025-08" db="UniProtKB">
        <authorList>
            <consortium name="RefSeq"/>
        </authorList>
    </citation>
    <scope>IDENTIFICATION</scope>
    <source>
        <tissue evidence="4">Whole larvae</tissue>
    </source>
</reference>
<evidence type="ECO:0000256" key="2">
    <source>
        <dbReference type="SAM" id="SignalP"/>
    </source>
</evidence>
<dbReference type="Proteomes" id="UP001652740">
    <property type="component" value="Unplaced"/>
</dbReference>
<organism evidence="3 4">
    <name type="scientific">Galleria mellonella</name>
    <name type="common">Greater wax moth</name>
    <dbReference type="NCBI Taxonomy" id="7137"/>
    <lineage>
        <taxon>Eukaryota</taxon>
        <taxon>Metazoa</taxon>
        <taxon>Ecdysozoa</taxon>
        <taxon>Arthropoda</taxon>
        <taxon>Hexapoda</taxon>
        <taxon>Insecta</taxon>
        <taxon>Pterygota</taxon>
        <taxon>Neoptera</taxon>
        <taxon>Endopterygota</taxon>
        <taxon>Lepidoptera</taxon>
        <taxon>Glossata</taxon>
        <taxon>Ditrysia</taxon>
        <taxon>Pyraloidea</taxon>
        <taxon>Pyralidae</taxon>
        <taxon>Galleriinae</taxon>
        <taxon>Galleria</taxon>
    </lineage>
</organism>
<evidence type="ECO:0000256" key="1">
    <source>
        <dbReference type="SAM" id="MobiDB-lite"/>
    </source>
</evidence>
<accession>A0A6J3C9Y5</accession>
<evidence type="ECO:0000313" key="3">
    <source>
        <dbReference type="Proteomes" id="UP001652740"/>
    </source>
</evidence>
<feature type="compositionally biased region" description="Basic and acidic residues" evidence="1">
    <location>
        <begin position="119"/>
        <end position="130"/>
    </location>
</feature>
<feature type="signal peptide" evidence="2">
    <location>
        <begin position="1"/>
        <end position="20"/>
    </location>
</feature>
<proteinExistence type="predicted"/>
<feature type="region of interest" description="Disordered" evidence="1">
    <location>
        <begin position="58"/>
        <end position="80"/>
    </location>
</feature>
<feature type="chain" id="PRO_5047316852" evidence="2">
    <location>
        <begin position="21"/>
        <end position="138"/>
    </location>
</feature>
<sequence length="138" mass="15047">MVKHITFALILLSALYIVTSWKIFPLENVEATKAVETVKGVSPYKTYNATTAPAIGISKATPTTTPKLKTHVEPTESTSRFSFKQVSGSVSFDNKRNLSSKDVKSTSVSTINRLSANKPSRDLLPPKEDTSETSSNKI</sequence>
<dbReference type="AlphaFoldDB" id="A0A6J3C9Y5"/>
<dbReference type="KEGG" id="gmw:116413538"/>
<dbReference type="InParanoid" id="A0A6J3C9Y5"/>
<keyword evidence="3" id="KW-1185">Reference proteome</keyword>
<evidence type="ECO:0000313" key="4">
    <source>
        <dbReference type="RefSeq" id="XP_031769196.2"/>
    </source>
</evidence>
<gene>
    <name evidence="4" type="primary">LOC116413538</name>
</gene>
<feature type="region of interest" description="Disordered" evidence="1">
    <location>
        <begin position="99"/>
        <end position="138"/>
    </location>
</feature>
<dbReference type="GeneID" id="116413538"/>